<evidence type="ECO:0000313" key="1">
    <source>
        <dbReference type="EMBL" id="CAL1361565.1"/>
    </source>
</evidence>
<evidence type="ECO:0000313" key="2">
    <source>
        <dbReference type="Proteomes" id="UP001497516"/>
    </source>
</evidence>
<sequence>MVPFKSSNTSMKMLTSLNATFNVIDLAPFLEDDSDLRANHFRVEWNDNGINTKAFTSSTLVREGDVQSVQGQGPITRSRAKAFKSQLQDYLAKNFENMEA</sequence>
<reference evidence="1 2" key="1">
    <citation type="submission" date="2024-04" db="EMBL/GenBank/DDBJ databases">
        <authorList>
            <person name="Fracassetti M."/>
        </authorList>
    </citation>
    <scope>NUCLEOTIDE SEQUENCE [LARGE SCALE GENOMIC DNA]</scope>
</reference>
<organism evidence="1 2">
    <name type="scientific">Linum trigynum</name>
    <dbReference type="NCBI Taxonomy" id="586398"/>
    <lineage>
        <taxon>Eukaryota</taxon>
        <taxon>Viridiplantae</taxon>
        <taxon>Streptophyta</taxon>
        <taxon>Embryophyta</taxon>
        <taxon>Tracheophyta</taxon>
        <taxon>Spermatophyta</taxon>
        <taxon>Magnoliopsida</taxon>
        <taxon>eudicotyledons</taxon>
        <taxon>Gunneridae</taxon>
        <taxon>Pentapetalae</taxon>
        <taxon>rosids</taxon>
        <taxon>fabids</taxon>
        <taxon>Malpighiales</taxon>
        <taxon>Linaceae</taxon>
        <taxon>Linum</taxon>
    </lineage>
</organism>
<gene>
    <name evidence="1" type="ORF">LTRI10_LOCUS8935</name>
</gene>
<name>A0AAV2D0E6_9ROSI</name>
<dbReference type="AlphaFoldDB" id="A0AAV2D0E6"/>
<accession>A0AAV2D0E6</accession>
<dbReference type="Proteomes" id="UP001497516">
    <property type="component" value="Chromosome 10"/>
</dbReference>
<keyword evidence="2" id="KW-1185">Reference proteome</keyword>
<proteinExistence type="predicted"/>
<protein>
    <submittedName>
        <fullName evidence="1">Uncharacterized protein</fullName>
    </submittedName>
</protein>
<dbReference type="EMBL" id="OZ034814">
    <property type="protein sequence ID" value="CAL1361565.1"/>
    <property type="molecule type" value="Genomic_DNA"/>
</dbReference>